<dbReference type="SUPFAM" id="SSF48317">
    <property type="entry name" value="Acid phosphatase/Vanadium-dependent haloperoxidase"/>
    <property type="match status" value="1"/>
</dbReference>
<name>A0A0B4XN87_9GAMM</name>
<dbReference type="HOGENOM" id="CLU_1709401_0_0_6"/>
<dbReference type="Pfam" id="PF01569">
    <property type="entry name" value="PAP2"/>
    <property type="match status" value="1"/>
</dbReference>
<evidence type="ECO:0000259" key="1">
    <source>
        <dbReference type="Pfam" id="PF01569"/>
    </source>
</evidence>
<dbReference type="InterPro" id="IPR036938">
    <property type="entry name" value="PAP2/HPO_sf"/>
</dbReference>
<gene>
    <name evidence="2" type="ORF">S7S_10620</name>
</gene>
<dbReference type="STRING" id="391936.S7S_10620"/>
<dbReference type="RefSeq" id="WP_008735102.1">
    <property type="nucleotide sequence ID" value="NZ_CP004387.1"/>
</dbReference>
<dbReference type="EMBL" id="CP004387">
    <property type="protein sequence ID" value="AJD48536.1"/>
    <property type="molecule type" value="Genomic_DNA"/>
</dbReference>
<sequence length="153" mass="16879">MLIQAGDFISSNARYVAHAHAAAHKDIDGTLQLILANHAGRWTKAWLKDEVQRGRPDGTDQRSFPSGHTMKASVPAWYVTERYGWREGWPYHVGAAVAGAARVEQKRHYAEDVIGTHLLAWGVTRLVTGRDGAPPPVGVTVERGVRLHFFGAF</sequence>
<reference evidence="2 3" key="1">
    <citation type="journal article" date="2012" name="J. Bacteriol.">
        <title>Genome sequence of an alkane-degrading bacterium, Alcanivorax pacificus type strain W11-5, isolated from deep sea sediment.</title>
        <authorList>
            <person name="Lai Q."/>
            <person name="Shao Z."/>
        </authorList>
    </citation>
    <scope>NUCLEOTIDE SEQUENCE [LARGE SCALE GENOMIC DNA]</scope>
    <source>
        <strain evidence="2 3">W11-5</strain>
    </source>
</reference>
<dbReference type="KEGG" id="apac:S7S_10620"/>
<dbReference type="AlphaFoldDB" id="A0A0B4XN87"/>
<keyword evidence="3" id="KW-1185">Reference proteome</keyword>
<protein>
    <submittedName>
        <fullName evidence="2">PAP2 family protein</fullName>
    </submittedName>
</protein>
<dbReference type="InterPro" id="IPR000326">
    <property type="entry name" value="PAP2/HPO"/>
</dbReference>
<accession>A0A0B4XN87</accession>
<dbReference type="Proteomes" id="UP000006764">
    <property type="component" value="Chromosome"/>
</dbReference>
<evidence type="ECO:0000313" key="2">
    <source>
        <dbReference type="EMBL" id="AJD48536.1"/>
    </source>
</evidence>
<organism evidence="2 3">
    <name type="scientific">Isoalcanivorax pacificus W11-5</name>
    <dbReference type="NCBI Taxonomy" id="391936"/>
    <lineage>
        <taxon>Bacteria</taxon>
        <taxon>Pseudomonadati</taxon>
        <taxon>Pseudomonadota</taxon>
        <taxon>Gammaproteobacteria</taxon>
        <taxon>Oceanospirillales</taxon>
        <taxon>Alcanivoracaceae</taxon>
        <taxon>Isoalcanivorax</taxon>
    </lineage>
</organism>
<evidence type="ECO:0000313" key="3">
    <source>
        <dbReference type="Proteomes" id="UP000006764"/>
    </source>
</evidence>
<proteinExistence type="predicted"/>
<feature type="domain" description="Phosphatidic acid phosphatase type 2/haloperoxidase" evidence="1">
    <location>
        <begin position="52"/>
        <end position="127"/>
    </location>
</feature>
<dbReference type="Gene3D" id="1.20.144.10">
    <property type="entry name" value="Phosphatidic acid phosphatase type 2/haloperoxidase"/>
    <property type="match status" value="1"/>
</dbReference>